<feature type="transmembrane region" description="Helical" evidence="9">
    <location>
        <begin position="59"/>
        <end position="82"/>
    </location>
</feature>
<evidence type="ECO:0000313" key="11">
    <source>
        <dbReference type="Proteomes" id="UP000199039"/>
    </source>
</evidence>
<evidence type="ECO:0000256" key="6">
    <source>
        <dbReference type="ARBA" id="ARBA00022989"/>
    </source>
</evidence>
<dbReference type="GO" id="GO:0034204">
    <property type="term" value="P:lipid translocation"/>
    <property type="evidence" value="ECO:0007669"/>
    <property type="project" value="TreeGrafter"/>
</dbReference>
<comment type="subcellular location">
    <subcellularLocation>
        <location evidence="1">Cell membrane</location>
        <topology evidence="1">Multi-pass membrane protein</topology>
    </subcellularLocation>
</comment>
<feature type="transmembrane region" description="Helical" evidence="9">
    <location>
        <begin position="135"/>
        <end position="157"/>
    </location>
</feature>
<feature type="transmembrane region" description="Helical" evidence="9">
    <location>
        <begin position="498"/>
        <end position="522"/>
    </location>
</feature>
<feature type="transmembrane region" description="Helical" evidence="9">
    <location>
        <begin position="250"/>
        <end position="272"/>
    </location>
</feature>
<reference evidence="10 11" key="1">
    <citation type="submission" date="2016-09" db="EMBL/GenBank/DDBJ databases">
        <authorList>
            <person name="Capua I."/>
            <person name="De Benedictis P."/>
            <person name="Joannis T."/>
            <person name="Lombin L.H."/>
            <person name="Cattoli G."/>
        </authorList>
    </citation>
    <scope>NUCLEOTIDE SEQUENCE [LARGE SCALE GENOMIC DNA]</scope>
    <source>
        <strain evidence="10 11">ISLP-3</strain>
    </source>
</reference>
<keyword evidence="11" id="KW-1185">Reference proteome</keyword>
<keyword evidence="5" id="KW-0573">Peptidoglycan synthesis</keyword>
<dbReference type="PANTHER" id="PTHR47019:SF1">
    <property type="entry name" value="LIPID II FLIPPASE MURJ"/>
    <property type="match status" value="1"/>
</dbReference>
<evidence type="ECO:0000256" key="3">
    <source>
        <dbReference type="ARBA" id="ARBA00022692"/>
    </source>
</evidence>
<keyword evidence="7 9" id="KW-0472">Membrane</keyword>
<feature type="transmembrane region" description="Helical" evidence="9">
    <location>
        <begin position="369"/>
        <end position="386"/>
    </location>
</feature>
<feature type="compositionally biased region" description="Acidic residues" evidence="8">
    <location>
        <begin position="550"/>
        <end position="559"/>
    </location>
</feature>
<feature type="transmembrane region" description="Helical" evidence="9">
    <location>
        <begin position="465"/>
        <end position="486"/>
    </location>
</feature>
<dbReference type="Pfam" id="PF03023">
    <property type="entry name" value="MurJ"/>
    <property type="match status" value="1"/>
</dbReference>
<feature type="region of interest" description="Disordered" evidence="8">
    <location>
        <begin position="536"/>
        <end position="559"/>
    </location>
</feature>
<organism evidence="10 11">
    <name type="scientific">Sanguibacter gelidistatuariae</name>
    <dbReference type="NCBI Taxonomy" id="1814289"/>
    <lineage>
        <taxon>Bacteria</taxon>
        <taxon>Bacillati</taxon>
        <taxon>Actinomycetota</taxon>
        <taxon>Actinomycetes</taxon>
        <taxon>Micrococcales</taxon>
        <taxon>Sanguibacteraceae</taxon>
        <taxon>Sanguibacter</taxon>
    </lineage>
</organism>
<dbReference type="PANTHER" id="PTHR47019">
    <property type="entry name" value="LIPID II FLIPPASE MURJ"/>
    <property type="match status" value="1"/>
</dbReference>
<dbReference type="AlphaFoldDB" id="A0A1G6TTU7"/>
<feature type="transmembrane region" description="Helical" evidence="9">
    <location>
        <begin position="332"/>
        <end position="357"/>
    </location>
</feature>
<keyword evidence="4" id="KW-0133">Cell shape</keyword>
<dbReference type="PRINTS" id="PR01806">
    <property type="entry name" value="VIRFACTRMVIN"/>
</dbReference>
<evidence type="ECO:0000256" key="5">
    <source>
        <dbReference type="ARBA" id="ARBA00022984"/>
    </source>
</evidence>
<name>A0A1G6TTU7_9MICO</name>
<protein>
    <submittedName>
        <fullName evidence="10">Putative peptidoglycan lipid II flippase</fullName>
    </submittedName>
</protein>
<evidence type="ECO:0000256" key="9">
    <source>
        <dbReference type="SAM" id="Phobius"/>
    </source>
</evidence>
<feature type="transmembrane region" description="Helical" evidence="9">
    <location>
        <begin position="432"/>
        <end position="453"/>
    </location>
</feature>
<dbReference type="GO" id="GO:0005886">
    <property type="term" value="C:plasma membrane"/>
    <property type="evidence" value="ECO:0007669"/>
    <property type="project" value="UniProtKB-SubCell"/>
</dbReference>
<keyword evidence="6 9" id="KW-1133">Transmembrane helix</keyword>
<evidence type="ECO:0000256" key="4">
    <source>
        <dbReference type="ARBA" id="ARBA00022960"/>
    </source>
</evidence>
<proteinExistence type="predicted"/>
<sequence>MRARLIAATQTFAGAAIMITAVTVLSRLLGFGRWLVQAKELGTGGVAASYAAANVLPNVLFEVAAGGALAGAVVPLLAGPLLRKARVEVNDIASALLTWAVVALVPLALVLAVFARPIVGLIPDVGTGAEADVAAYFLMIFALQVPLYGVGVVLSGVLQANRRFFWPAAAPMFSSIVVIGAYIVFGRLADGHQGQPDQLSATALGWLAWGTTAGVAAMSLPLFIPALRTGVRLRPTLTFPTGVGTRARRLAFAGIGALVAQQISVLAVLYAAHKFGDSATFNIYQYSQAVYVLPYAVLAVPLATSAFPRLAARADAGDTPGFARLSAMSTRAVLAVSGAGAAALIAVAPAVESFFGFTKGGVEGMATSIAWSAPGLVGFALLFHLSRSLYALDGGRSAVIGAAAGWAVVSVLAVVVPAVLTGGTKNGTITLAAIGAANSAGMCVAGIVLLVALRRRAGAAAIGGVGRTAVVLAVGGAAGAALGHVLCTVALPGRASTVVAFAIGVAAALVALIVVAAVLAAGDRTLLGLVRRGGAREKVADPAQPKITTPEDEADGRGR</sequence>
<dbReference type="STRING" id="1814289.SAMN05216410_3192"/>
<evidence type="ECO:0000256" key="2">
    <source>
        <dbReference type="ARBA" id="ARBA00022475"/>
    </source>
</evidence>
<feature type="transmembrane region" description="Helical" evidence="9">
    <location>
        <begin position="206"/>
        <end position="229"/>
    </location>
</feature>
<dbReference type="InterPro" id="IPR051050">
    <property type="entry name" value="Lipid_II_flippase_MurJ/MviN"/>
</dbReference>
<accession>A0A1G6TTU7</accession>
<evidence type="ECO:0000256" key="7">
    <source>
        <dbReference type="ARBA" id="ARBA00023136"/>
    </source>
</evidence>
<dbReference type="GO" id="GO:0009252">
    <property type="term" value="P:peptidoglycan biosynthetic process"/>
    <property type="evidence" value="ECO:0007669"/>
    <property type="project" value="UniProtKB-KW"/>
</dbReference>
<dbReference type="GO" id="GO:0015648">
    <property type="term" value="F:lipid-linked peptidoglycan transporter activity"/>
    <property type="evidence" value="ECO:0007669"/>
    <property type="project" value="TreeGrafter"/>
</dbReference>
<evidence type="ECO:0000256" key="1">
    <source>
        <dbReference type="ARBA" id="ARBA00004651"/>
    </source>
</evidence>
<dbReference type="EMBL" id="FMYH01000006">
    <property type="protein sequence ID" value="SDD32459.1"/>
    <property type="molecule type" value="Genomic_DNA"/>
</dbReference>
<feature type="transmembrane region" description="Helical" evidence="9">
    <location>
        <begin position="12"/>
        <end position="36"/>
    </location>
</feature>
<evidence type="ECO:0000313" key="10">
    <source>
        <dbReference type="EMBL" id="SDD32459.1"/>
    </source>
</evidence>
<gene>
    <name evidence="10" type="ORF">SAMN05216410_3192</name>
</gene>
<dbReference type="Proteomes" id="UP000199039">
    <property type="component" value="Unassembled WGS sequence"/>
</dbReference>
<dbReference type="GO" id="GO:0008360">
    <property type="term" value="P:regulation of cell shape"/>
    <property type="evidence" value="ECO:0007669"/>
    <property type="project" value="UniProtKB-KW"/>
</dbReference>
<dbReference type="InterPro" id="IPR004268">
    <property type="entry name" value="MurJ"/>
</dbReference>
<feature type="transmembrane region" description="Helical" evidence="9">
    <location>
        <begin position="94"/>
        <end position="115"/>
    </location>
</feature>
<feature type="transmembrane region" description="Helical" evidence="9">
    <location>
        <begin position="398"/>
        <end position="420"/>
    </location>
</feature>
<keyword evidence="2" id="KW-1003">Cell membrane</keyword>
<feature type="transmembrane region" description="Helical" evidence="9">
    <location>
        <begin position="292"/>
        <end position="311"/>
    </location>
</feature>
<feature type="transmembrane region" description="Helical" evidence="9">
    <location>
        <begin position="164"/>
        <end position="186"/>
    </location>
</feature>
<keyword evidence="3 9" id="KW-0812">Transmembrane</keyword>
<evidence type="ECO:0000256" key="8">
    <source>
        <dbReference type="SAM" id="MobiDB-lite"/>
    </source>
</evidence>